<dbReference type="OrthoDB" id="26740at2759"/>
<organism evidence="12 16">
    <name type="scientific">Leishmania donovani</name>
    <dbReference type="NCBI Taxonomy" id="5661"/>
    <lineage>
        <taxon>Eukaryota</taxon>
        <taxon>Discoba</taxon>
        <taxon>Euglenozoa</taxon>
        <taxon>Kinetoplastea</taxon>
        <taxon>Metakinetoplastina</taxon>
        <taxon>Trypanosomatida</taxon>
        <taxon>Trypanosomatidae</taxon>
        <taxon>Leishmaniinae</taxon>
        <taxon>Leishmania</taxon>
    </lineage>
</organism>
<feature type="region of interest" description="Disordered" evidence="9">
    <location>
        <begin position="326"/>
        <end position="345"/>
    </location>
</feature>
<feature type="region of interest" description="Disordered" evidence="9">
    <location>
        <begin position="204"/>
        <end position="224"/>
    </location>
</feature>
<evidence type="ECO:0000256" key="8">
    <source>
        <dbReference type="ARBA" id="ARBA00023136"/>
    </source>
</evidence>
<reference evidence="14" key="6">
    <citation type="submission" date="2019-02" db="EMBL/GenBank/DDBJ databases">
        <title>FDA dAtabase for Regulatory Grade micrObial Sequences (FDA-ARGOS): Supporting development and validation of Infectious Disease Dx tests.</title>
        <authorList>
            <person name="Duncan R."/>
            <person name="Fisher C."/>
            <person name="Tallon L.J."/>
            <person name="Sadzewicz L."/>
            <person name="Sengamalay N."/>
            <person name="Ott S."/>
            <person name="Godinez A."/>
            <person name="Nagaraj S."/>
            <person name="Nadendla S."/>
            <person name="Sichtig H."/>
        </authorList>
    </citation>
    <scope>NUCLEOTIDE SEQUENCE</scope>
    <source>
        <strain evidence="14">FDAARGOS_361</strain>
    </source>
</reference>
<dbReference type="VEuPathDB" id="TriTrypDB:LdCL_120019500"/>
<feature type="compositionally biased region" description="Polar residues" evidence="9">
    <location>
        <begin position="371"/>
        <end position="390"/>
    </location>
</feature>
<evidence type="ECO:0000256" key="2">
    <source>
        <dbReference type="ARBA" id="ARBA00022448"/>
    </source>
</evidence>
<feature type="compositionally biased region" description="Polar residues" evidence="9">
    <location>
        <begin position="800"/>
        <end position="816"/>
    </location>
</feature>
<reference evidence="13 15" key="1">
    <citation type="journal article" date="2011" name="Genome Res.">
        <title>Whole genome sequencing of multiple Leishmania donovani clinical isolates provides insights into population structure and mechanisms of drug resistance.</title>
        <authorList>
            <person name="Downing T."/>
            <person name="Imamura H."/>
            <person name="Decuypere S."/>
            <person name="Clark T.G."/>
            <person name="Coombs G.H."/>
            <person name="Cotton J.A."/>
            <person name="Hilley J.D."/>
            <person name="de Doncker S."/>
            <person name="Maes I."/>
            <person name="Mottram J.C."/>
            <person name="Quail M.A."/>
            <person name="Rijal S."/>
            <person name="Sanders M."/>
            <person name="Schonian G."/>
            <person name="Stark O."/>
            <person name="Sundar S."/>
            <person name="Vanaerschot M."/>
            <person name="Hertz-Fowler C."/>
            <person name="Dujardin J.C."/>
            <person name="Berriman M."/>
        </authorList>
    </citation>
    <scope>NUCLEOTIDE SEQUENCE [LARGE SCALE GENOMIC DNA]</scope>
    <source>
        <strain evidence="13 15">BPK282A1</strain>
    </source>
</reference>
<feature type="compositionally biased region" description="Polar residues" evidence="9">
    <location>
        <begin position="741"/>
        <end position="756"/>
    </location>
</feature>
<feature type="region of interest" description="Disordered" evidence="9">
    <location>
        <begin position="359"/>
        <end position="405"/>
    </location>
</feature>
<feature type="compositionally biased region" description="Polar residues" evidence="9">
    <location>
        <begin position="868"/>
        <end position="877"/>
    </location>
</feature>
<dbReference type="GO" id="GO:0008289">
    <property type="term" value="F:lipid binding"/>
    <property type="evidence" value="ECO:0007669"/>
    <property type="project" value="UniProtKB-KW"/>
</dbReference>
<dbReference type="EMBL" id="RHLC01000048">
    <property type="protein sequence ID" value="TPP49678.1"/>
    <property type="molecule type" value="Genomic_DNA"/>
</dbReference>
<protein>
    <submittedName>
        <fullName evidence="12">Integral membrane protein conserved region (DUF2404), putative</fullName>
    </submittedName>
</protein>
<keyword evidence="16" id="KW-1185">Reference proteome</keyword>
<keyword evidence="5 10" id="KW-1133">Transmembrane helix</keyword>
<reference evidence="12 16" key="4">
    <citation type="journal article" date="2018" name="Sci. Rep.">
        <title>A complete Leishmania donovani reference genome identifies novel genetic variations associated with virulence.</title>
        <authorList>
            <person name="Lypaczewski P."/>
            <person name="Hoshizaki J."/>
            <person name="Zhang W.-W."/>
            <person name="McCall L.-I."/>
            <person name="Torcivia-Rodriguez J."/>
            <person name="Simonyan V."/>
            <person name="Kaur A."/>
            <person name="Dewar K."/>
            <person name="Matlashewski G."/>
        </authorList>
    </citation>
    <scope>NUCLEOTIDE SEQUENCE [LARGE SCALE GENOMIC DNA]</scope>
    <source>
        <strain evidence="12 16">LdCL</strain>
    </source>
</reference>
<evidence type="ECO:0000313" key="13">
    <source>
        <dbReference type="EMBL" id="CBZ32483.1"/>
    </source>
</evidence>
<dbReference type="InterPro" id="IPR031468">
    <property type="entry name" value="SMP_LBD"/>
</dbReference>
<proteinExistence type="predicted"/>
<dbReference type="PANTHER" id="PTHR13466">
    <property type="entry name" value="TEX2 PROTEIN-RELATED"/>
    <property type="match status" value="1"/>
</dbReference>
<dbReference type="Proteomes" id="UP000008980">
    <property type="component" value="Chromosome 12"/>
</dbReference>
<keyword evidence="7" id="KW-0446">Lipid-binding</keyword>
<evidence type="ECO:0000256" key="9">
    <source>
        <dbReference type="SAM" id="MobiDB-lite"/>
    </source>
</evidence>
<dbReference type="OMA" id="RECERWH"/>
<dbReference type="EMBL" id="FR799599">
    <property type="protein sequence ID" value="CBZ32483.1"/>
    <property type="molecule type" value="Genomic_DNA"/>
</dbReference>
<dbReference type="Proteomes" id="UP000318447">
    <property type="component" value="Unassembled WGS sequence"/>
</dbReference>
<evidence type="ECO:0000256" key="5">
    <source>
        <dbReference type="ARBA" id="ARBA00022989"/>
    </source>
</evidence>
<dbReference type="AlphaFoldDB" id="A0A3S7WS71"/>
<feature type="domain" description="SMP-LTD" evidence="11">
    <location>
        <begin position="474"/>
        <end position="671"/>
    </location>
</feature>
<evidence type="ECO:0000256" key="3">
    <source>
        <dbReference type="ARBA" id="ARBA00022692"/>
    </source>
</evidence>
<evidence type="ECO:0000313" key="12">
    <source>
        <dbReference type="EMBL" id="AYU77054.1"/>
    </source>
</evidence>
<comment type="subcellular location">
    <subcellularLocation>
        <location evidence="1">Endoplasmic reticulum membrane</location>
    </subcellularLocation>
</comment>
<feature type="compositionally biased region" description="Basic and acidic residues" evidence="9">
    <location>
        <begin position="931"/>
        <end position="941"/>
    </location>
</feature>
<evidence type="ECO:0000256" key="1">
    <source>
        <dbReference type="ARBA" id="ARBA00004586"/>
    </source>
</evidence>
<evidence type="ECO:0000313" key="14">
    <source>
        <dbReference type="EMBL" id="TPP49678.1"/>
    </source>
</evidence>
<evidence type="ECO:0000256" key="6">
    <source>
        <dbReference type="ARBA" id="ARBA00023055"/>
    </source>
</evidence>
<dbReference type="VEuPathDB" id="TriTrypDB:LdBPK_120760.1"/>
<evidence type="ECO:0000313" key="17">
    <source>
        <dbReference type="Proteomes" id="UP000318447"/>
    </source>
</evidence>
<reference evidence="13" key="2">
    <citation type="submission" date="2011-01" db="EMBL/GenBank/DDBJ databases">
        <authorList>
            <person name="Zhao B.P."/>
            <person name="Ren Z.A."/>
            <person name="Li C.D."/>
        </authorList>
    </citation>
    <scope>NUCLEOTIDE SEQUENCE</scope>
    <source>
        <strain evidence="13">BPK282A1</strain>
    </source>
</reference>
<dbReference type="GeneID" id="13390429"/>
<feature type="region of interest" description="Disordered" evidence="9">
    <location>
        <begin position="700"/>
        <end position="877"/>
    </location>
</feature>
<evidence type="ECO:0000313" key="16">
    <source>
        <dbReference type="Proteomes" id="UP000274082"/>
    </source>
</evidence>
<keyword evidence="4" id="KW-0256">Endoplasmic reticulum</keyword>
<dbReference type="GO" id="GO:0006869">
    <property type="term" value="P:lipid transport"/>
    <property type="evidence" value="ECO:0007669"/>
    <property type="project" value="UniProtKB-KW"/>
</dbReference>
<dbReference type="CDD" id="cd21675">
    <property type="entry name" value="SMP_TEX2"/>
    <property type="match status" value="1"/>
</dbReference>
<feature type="compositionally biased region" description="Polar residues" evidence="9">
    <location>
        <begin position="705"/>
        <end position="715"/>
    </location>
</feature>
<evidence type="ECO:0000259" key="11">
    <source>
        <dbReference type="PROSITE" id="PS51847"/>
    </source>
</evidence>
<dbReference type="PANTHER" id="PTHR13466:SF0">
    <property type="entry name" value="SMP-LTD DOMAIN-CONTAINING PROTEIN"/>
    <property type="match status" value="1"/>
</dbReference>
<gene>
    <name evidence="14" type="ORF">CGC21_18135</name>
    <name evidence="13" type="ORF">LDBPK_120760</name>
    <name evidence="12" type="ORF">LdCL_120019500</name>
</gene>
<dbReference type="KEGG" id="ldo:LDBPK_120760"/>
<dbReference type="EMBL" id="CP029511">
    <property type="protein sequence ID" value="AYU77054.1"/>
    <property type="molecule type" value="Genomic_DNA"/>
</dbReference>
<keyword evidence="3 10" id="KW-0812">Transmembrane</keyword>
<reference evidence="15" key="3">
    <citation type="submission" date="2011-02" db="EMBL/GenBank/DDBJ databases">
        <title>Whole genome sequencing of Leishmania donovani clinical lines reveals dynamic variation related to drug resistance.</title>
        <authorList>
            <person name="Downing T."/>
            <person name="Imamura H."/>
            <person name="Sanders M."/>
            <person name="Decuypere S."/>
            <person name="Hertz-Fowler C."/>
            <person name="Clark T.G."/>
            <person name="Rijal S."/>
            <person name="Sundar S."/>
            <person name="Quail M.A."/>
            <person name="De Doncker S."/>
            <person name="Maes I."/>
            <person name="Vanaerschot M."/>
            <person name="Stark O."/>
            <person name="Schonian G."/>
            <person name="Dujardin J.C."/>
            <person name="Berriman M."/>
        </authorList>
    </citation>
    <scope>NUCLEOTIDE SEQUENCE [LARGE SCALE GENOMIC DNA]</scope>
    <source>
        <strain evidence="15">BPK282A1</strain>
    </source>
</reference>
<dbReference type="PROSITE" id="PS51847">
    <property type="entry name" value="SMP"/>
    <property type="match status" value="1"/>
</dbReference>
<dbReference type="VEuPathDB" id="TriTrypDB:LDHU3_12.1520"/>
<feature type="region of interest" description="Disordered" evidence="9">
    <location>
        <begin position="903"/>
        <end position="947"/>
    </location>
</feature>
<dbReference type="GO" id="GO:0005789">
    <property type="term" value="C:endoplasmic reticulum membrane"/>
    <property type="evidence" value="ECO:0007669"/>
    <property type="project" value="UniProtKB-SubCell"/>
</dbReference>
<evidence type="ECO:0000256" key="7">
    <source>
        <dbReference type="ARBA" id="ARBA00023121"/>
    </source>
</evidence>
<evidence type="ECO:0000313" key="15">
    <source>
        <dbReference type="Proteomes" id="UP000008980"/>
    </source>
</evidence>
<sequence>MAEVSAFVYGWVSGIAAVVIWILYGTATLPQLMRSVKSVCAYIPVLSLLVEGMETQQTGVQGGDGASALPPFFRFDGAAVDHDLEGLRGSPMRVKPITASATCMMSWYGPDGTIGPPIECLLSLENNLVTVYQLLHFTDSGTGIMASGSTGRGSFHSKSKDAHRDSKFFRTATGVTVVEHRKGKVCVLNTTVMEVRQFNASKKTATAAADQLKPSTADRGASGASVGEAASARVSSKASSLPGLLGFFSSGGFASSGAQVSERWEETLNESTASAKGSMSQRSVAGSGAAVSGASEATAANLMAGSGGADSVFTGRVLIWRTVDGRPLFDSSTPPPQSFSSRTGNSTFAVGCGHSMPFSNSHSHRAGGARTSGNARSTESVDGHSTNSSNDADDGDDFTVTDSDGGDAAVERRQQQAHHARSHHQRRCMMNDMATWSCVIIKFERSRECERWHTLLSGLKEAEAWHEYSKTLPNPDTINTFLSRFFFQNMRLAPFSDTLIELIRKQLRSLPLKKFPRDLGGDLILDDLLIGTQIPWISDVSEPRVSANGEVGFDFNLFYKGGEEGLSLFFRLALTYCGIRIPHVVFSVKLLELEATVHVSIGPPPSKTFWFGAHKPPIIRLEVHQGCASGKGVLHRILTALPDLSGIMTNLVKLYLFSDMVLPYMDDFPLPSVVKSPKGSFADLRVRAFDWQRAAKISSAPHRGSFTSGASSNDGSPEGKAAERSTEQQATSGHGSPLTPWRSSVCSTATTPSFASTGRALKGAVASDSRDSLPPVILDDRSASNRLNAGAGEKLPASASGDSDGNTGSFTSSCDANASIGVGSPRTPALHSSRLGSQRARDSPTLPPGRAASDRGSDPTWLPATHPGNRSGSCNASVSSIPMSTSAMDDGLFCDNSTCNSESDRVMSSASKKRSATSAAMRNLKNLLKVKGKDMTRESVSRSKKKS</sequence>
<name>A0A3S7WS71_LEIDO</name>
<accession>A0A3S7WS71</accession>
<keyword evidence="8 10" id="KW-0472">Membrane</keyword>
<reference evidence="17" key="5">
    <citation type="submission" date="2019-02" db="EMBL/GenBank/DDBJ databases">
        <title>FDA dAtabase for Regulatory Grade micrObial Sequences (FDA-ARGOS): Supporting development and validation of Infectious Disease Dx tests.</title>
        <authorList>
            <person name="Duncan R."/>
            <person name="Fisher C."/>
            <person name="Tallon L."/>
            <person name="Sadzewicz L."/>
            <person name="Sengamalay N."/>
            <person name="Ott S."/>
            <person name="Godinez A."/>
            <person name="Nagaraj S."/>
            <person name="Vavikolanu K."/>
            <person name="Nadendla S."/>
            <person name="Aluvathingal J."/>
            <person name="Sichtig H."/>
        </authorList>
    </citation>
    <scope>NUCLEOTIDE SEQUENCE [LARGE SCALE GENOMIC DNA]</scope>
    <source>
        <strain evidence="17">FDAARGOS_361</strain>
    </source>
</reference>
<accession>E9BB58</accession>
<evidence type="ECO:0000256" key="10">
    <source>
        <dbReference type="SAM" id="Phobius"/>
    </source>
</evidence>
<dbReference type="RefSeq" id="XP_003859195.1">
    <property type="nucleotide sequence ID" value="XM_003859147.1"/>
</dbReference>
<keyword evidence="2" id="KW-0813">Transport</keyword>
<dbReference type="Proteomes" id="UP000274082">
    <property type="component" value="Chromosome 12"/>
</dbReference>
<evidence type="ECO:0000256" key="4">
    <source>
        <dbReference type="ARBA" id="ARBA00022824"/>
    </source>
</evidence>
<feature type="transmembrane region" description="Helical" evidence="10">
    <location>
        <begin position="6"/>
        <end position="24"/>
    </location>
</feature>
<keyword evidence="6" id="KW-0445">Lipid transport</keyword>